<evidence type="ECO:0000256" key="4">
    <source>
        <dbReference type="ARBA" id="ARBA00023125"/>
    </source>
</evidence>
<evidence type="ECO:0000313" key="8">
    <source>
        <dbReference type="EMBL" id="ROZ62158.1"/>
    </source>
</evidence>
<dbReference type="InterPro" id="IPR004839">
    <property type="entry name" value="Aminotransferase_I/II_large"/>
</dbReference>
<dbReference type="GO" id="GO:0008483">
    <property type="term" value="F:transaminase activity"/>
    <property type="evidence" value="ECO:0007669"/>
    <property type="project" value="UniProtKB-KW"/>
</dbReference>
<evidence type="ECO:0000259" key="7">
    <source>
        <dbReference type="PROSITE" id="PS50949"/>
    </source>
</evidence>
<dbReference type="InterPro" id="IPR000524">
    <property type="entry name" value="Tscrpt_reg_HTH_GntR"/>
</dbReference>
<keyword evidence="8" id="KW-0032">Aminotransferase</keyword>
<proteinExistence type="inferred from homology"/>
<keyword evidence="3" id="KW-0805">Transcription regulation</keyword>
<evidence type="ECO:0000256" key="5">
    <source>
        <dbReference type="ARBA" id="ARBA00023163"/>
    </source>
</evidence>
<dbReference type="CDD" id="cd07377">
    <property type="entry name" value="WHTH_GntR"/>
    <property type="match status" value="1"/>
</dbReference>
<evidence type="ECO:0000256" key="1">
    <source>
        <dbReference type="ARBA" id="ARBA00005384"/>
    </source>
</evidence>
<dbReference type="SUPFAM" id="SSF46785">
    <property type="entry name" value="Winged helix' DNA-binding domain"/>
    <property type="match status" value="1"/>
</dbReference>
<dbReference type="GO" id="GO:0030170">
    <property type="term" value="F:pyridoxal phosphate binding"/>
    <property type="evidence" value="ECO:0007669"/>
    <property type="project" value="InterPro"/>
</dbReference>
<dbReference type="InterPro" id="IPR036390">
    <property type="entry name" value="WH_DNA-bd_sf"/>
</dbReference>
<dbReference type="Gene3D" id="1.10.10.10">
    <property type="entry name" value="Winged helix-like DNA-binding domain superfamily/Winged helix DNA-binding domain"/>
    <property type="match status" value="1"/>
</dbReference>
<dbReference type="GO" id="GO:0003677">
    <property type="term" value="F:DNA binding"/>
    <property type="evidence" value="ECO:0007669"/>
    <property type="project" value="UniProtKB-KW"/>
</dbReference>
<comment type="similarity">
    <text evidence="1">In the C-terminal section; belongs to the class-I pyridoxal-phosphate-dependent aminotransferase family.</text>
</comment>
<organism evidence="8 9">
    <name type="scientific">Kocuria soli</name>
    <dbReference type="NCBI Taxonomy" id="2485125"/>
    <lineage>
        <taxon>Bacteria</taxon>
        <taxon>Bacillati</taxon>
        <taxon>Actinomycetota</taxon>
        <taxon>Actinomycetes</taxon>
        <taxon>Micrococcales</taxon>
        <taxon>Micrococcaceae</taxon>
        <taxon>Kocuria</taxon>
    </lineage>
</organism>
<dbReference type="PRINTS" id="PR00035">
    <property type="entry name" value="HTHGNTR"/>
</dbReference>
<dbReference type="InterPro" id="IPR015421">
    <property type="entry name" value="PyrdxlP-dep_Trfase_major"/>
</dbReference>
<comment type="caution">
    <text evidence="8">The sequence shown here is derived from an EMBL/GenBank/DDBJ whole genome shotgun (WGS) entry which is preliminary data.</text>
</comment>
<dbReference type="RefSeq" id="WP_123825966.1">
    <property type="nucleotide sequence ID" value="NZ_RKMF01000014.1"/>
</dbReference>
<evidence type="ECO:0000256" key="3">
    <source>
        <dbReference type="ARBA" id="ARBA00023015"/>
    </source>
</evidence>
<keyword evidence="8" id="KW-0808">Transferase</keyword>
<evidence type="ECO:0000256" key="2">
    <source>
        <dbReference type="ARBA" id="ARBA00022898"/>
    </source>
</evidence>
<evidence type="ECO:0000256" key="6">
    <source>
        <dbReference type="SAM" id="MobiDB-lite"/>
    </source>
</evidence>
<dbReference type="Pfam" id="PF00155">
    <property type="entry name" value="Aminotran_1_2"/>
    <property type="match status" value="1"/>
</dbReference>
<dbReference type="EMBL" id="RKMF01000014">
    <property type="protein sequence ID" value="ROZ62158.1"/>
    <property type="molecule type" value="Genomic_DNA"/>
</dbReference>
<dbReference type="InterPro" id="IPR036388">
    <property type="entry name" value="WH-like_DNA-bd_sf"/>
</dbReference>
<keyword evidence="2" id="KW-0663">Pyridoxal phosphate</keyword>
<feature type="compositionally biased region" description="Low complexity" evidence="6">
    <location>
        <begin position="111"/>
        <end position="120"/>
    </location>
</feature>
<accession>A0A3N3ZN02</accession>
<feature type="domain" description="HTH gntR-type" evidence="7">
    <location>
        <begin position="19"/>
        <end position="87"/>
    </location>
</feature>
<dbReference type="Gene3D" id="3.40.640.10">
    <property type="entry name" value="Type I PLP-dependent aspartate aminotransferase-like (Major domain)"/>
    <property type="match status" value="1"/>
</dbReference>
<name>A0A3N3ZN02_9MICC</name>
<feature type="compositionally biased region" description="Polar residues" evidence="6">
    <location>
        <begin position="98"/>
        <end position="110"/>
    </location>
</feature>
<dbReference type="InterPro" id="IPR015424">
    <property type="entry name" value="PyrdxlP-dep_Trfase"/>
</dbReference>
<dbReference type="CDD" id="cd00609">
    <property type="entry name" value="AAT_like"/>
    <property type="match status" value="1"/>
</dbReference>
<dbReference type="PROSITE" id="PS50949">
    <property type="entry name" value="HTH_GNTR"/>
    <property type="match status" value="1"/>
</dbReference>
<dbReference type="Pfam" id="PF00392">
    <property type="entry name" value="GntR"/>
    <property type="match status" value="1"/>
</dbReference>
<feature type="region of interest" description="Disordered" evidence="6">
    <location>
        <begin position="95"/>
        <end position="120"/>
    </location>
</feature>
<gene>
    <name evidence="8" type="ORF">EDL96_10700</name>
</gene>
<keyword evidence="9" id="KW-1185">Reference proteome</keyword>
<dbReference type="PANTHER" id="PTHR46577:SF1">
    <property type="entry name" value="HTH-TYPE TRANSCRIPTIONAL REGULATORY PROTEIN GABR"/>
    <property type="match status" value="1"/>
</dbReference>
<evidence type="ECO:0000313" key="9">
    <source>
        <dbReference type="Proteomes" id="UP000270616"/>
    </source>
</evidence>
<keyword evidence="4" id="KW-0238">DNA-binding</keyword>
<dbReference type="AlphaFoldDB" id="A0A3N3ZN02"/>
<sequence>MTARAATDVSLTLDRTDHRSLPVQVADALRAQITSGVLAPGESVPSTRHLSERLGISRGTVVTAYDQLLGEGYLQASQGQPTVVHPALNKIHPRFSGQPKSAGTQNSFRNTDGATALTDTDTQSLVDLRPGQPDSSRVAGPAWRAAWRHAAAQPTDLSPAPIGLDLLREAVAEHLRLMRALPVPASSLVVTAGAREGLTLLLAATARRNGRAQLRVGLEAPGHPGLREVPSTHGHTVVPCPVDRNGLRVDQLPTGRNAPDVLVVTPSHQYPLGGSLTLERRLELLDWAHRWDVLLVEDDFDSELRYVGSPLPTLSALDALGEQVALLGTFSTLLTPSLATGYVTAPENLLPAVRHIRETLGVPVAAITQFALAHLLSSGQVRRHTQRMRTEYRRRRDAVQAVFSEATHAQLVPMHGGIDAVIHTDRPEQDVIAACRERGLVVGGQSEYWTWGDGKVSPTGDRGHGVVVGFARPDDSDFQRVLPVLLEVCDRPE</sequence>
<dbReference type="PANTHER" id="PTHR46577">
    <property type="entry name" value="HTH-TYPE TRANSCRIPTIONAL REGULATORY PROTEIN GABR"/>
    <property type="match status" value="1"/>
</dbReference>
<dbReference type="SMART" id="SM00345">
    <property type="entry name" value="HTH_GNTR"/>
    <property type="match status" value="1"/>
</dbReference>
<reference evidence="8 9" key="1">
    <citation type="submission" date="2018-10" db="EMBL/GenBank/DDBJ databases">
        <title>Kocuria sp. M5W7-7, whole genome shotgun sequence.</title>
        <authorList>
            <person name="Tuo L."/>
        </authorList>
    </citation>
    <scope>NUCLEOTIDE SEQUENCE [LARGE SCALE GENOMIC DNA]</scope>
    <source>
        <strain evidence="8 9">M5W7-7</strain>
    </source>
</reference>
<dbReference type="OrthoDB" id="594134at2"/>
<dbReference type="Proteomes" id="UP000270616">
    <property type="component" value="Unassembled WGS sequence"/>
</dbReference>
<keyword evidence="5" id="KW-0804">Transcription</keyword>
<protein>
    <submittedName>
        <fullName evidence="8">PLP-dependent aminotransferase family protein</fullName>
    </submittedName>
</protein>
<dbReference type="InterPro" id="IPR051446">
    <property type="entry name" value="HTH_trans_reg/aminotransferase"/>
</dbReference>
<dbReference type="GO" id="GO:0003700">
    <property type="term" value="F:DNA-binding transcription factor activity"/>
    <property type="evidence" value="ECO:0007669"/>
    <property type="project" value="InterPro"/>
</dbReference>
<dbReference type="SUPFAM" id="SSF53383">
    <property type="entry name" value="PLP-dependent transferases"/>
    <property type="match status" value="1"/>
</dbReference>